<comment type="caution">
    <text evidence="1">The sequence shown here is derived from an EMBL/GenBank/DDBJ whole genome shotgun (WGS) entry which is preliminary data.</text>
</comment>
<dbReference type="PANTHER" id="PTHR38791:SF12">
    <property type="entry name" value="TRANSCRIPTION FACTOR DOMAIN-CONTAINING PROTEIN-RELATED"/>
    <property type="match status" value="1"/>
</dbReference>
<dbReference type="HOGENOM" id="CLU_1337385_0_0_1"/>
<dbReference type="EMBL" id="AMGX01000013">
    <property type="protein sequence ID" value="EXJ68434.1"/>
    <property type="molecule type" value="Genomic_DNA"/>
</dbReference>
<dbReference type="Proteomes" id="UP000019471">
    <property type="component" value="Unassembled WGS sequence"/>
</dbReference>
<evidence type="ECO:0000313" key="1">
    <source>
        <dbReference type="EMBL" id="EXJ68434.1"/>
    </source>
</evidence>
<reference evidence="1 2" key="1">
    <citation type="submission" date="2013-03" db="EMBL/GenBank/DDBJ databases">
        <title>The Genome Sequence of Cladophialophora psammophila CBS 110553.</title>
        <authorList>
            <consortium name="The Broad Institute Genomics Platform"/>
            <person name="Cuomo C."/>
            <person name="de Hoog S."/>
            <person name="Gorbushina A."/>
            <person name="Walker B."/>
            <person name="Young S.K."/>
            <person name="Zeng Q."/>
            <person name="Gargeya S."/>
            <person name="Fitzgerald M."/>
            <person name="Haas B."/>
            <person name="Abouelleil A."/>
            <person name="Allen A.W."/>
            <person name="Alvarado L."/>
            <person name="Arachchi H.M."/>
            <person name="Berlin A.M."/>
            <person name="Chapman S.B."/>
            <person name="Gainer-Dewar J."/>
            <person name="Goldberg J."/>
            <person name="Griggs A."/>
            <person name="Gujja S."/>
            <person name="Hansen M."/>
            <person name="Howarth C."/>
            <person name="Imamovic A."/>
            <person name="Ireland A."/>
            <person name="Larimer J."/>
            <person name="McCowan C."/>
            <person name="Murphy C."/>
            <person name="Pearson M."/>
            <person name="Poon T.W."/>
            <person name="Priest M."/>
            <person name="Roberts A."/>
            <person name="Saif S."/>
            <person name="Shea T."/>
            <person name="Sisk P."/>
            <person name="Sykes S."/>
            <person name="Wortman J."/>
            <person name="Nusbaum C."/>
            <person name="Birren B."/>
        </authorList>
    </citation>
    <scope>NUCLEOTIDE SEQUENCE [LARGE SCALE GENOMIC DNA]</scope>
    <source>
        <strain evidence="1 2">CBS 110553</strain>
    </source>
</reference>
<gene>
    <name evidence="1" type="ORF">A1O5_08226</name>
</gene>
<dbReference type="STRING" id="1182543.W9XDE1"/>
<dbReference type="RefSeq" id="XP_007747000.1">
    <property type="nucleotide sequence ID" value="XM_007748810.1"/>
</dbReference>
<evidence type="ECO:0000313" key="2">
    <source>
        <dbReference type="Proteomes" id="UP000019471"/>
    </source>
</evidence>
<dbReference type="OrthoDB" id="5429770at2759"/>
<proteinExistence type="predicted"/>
<dbReference type="AlphaFoldDB" id="W9XDE1"/>
<accession>W9XDE1</accession>
<keyword evidence="2" id="KW-1185">Reference proteome</keyword>
<dbReference type="GeneID" id="19192927"/>
<protein>
    <submittedName>
        <fullName evidence="1">Uncharacterized protein</fullName>
    </submittedName>
</protein>
<sequence length="205" mass="23365">MLWLDVLQEAEEIDRRFEEWERSLTGRWLPMTTIHTISNALEVTVDFYSDVQVGKVWNQYRCARIVLHELIFEIVENLVCICTSIREGVVPKVQRSAQTINTLLSAICNSIPFHLQRVDSKGDLVAQTVQRVLGGEHLLWPLDVVLHSRWSNSSQPTQARKALEEIGTSLGLKQASKAIQQKQELPTVLVGQDFHARLPTVSWRA</sequence>
<dbReference type="InterPro" id="IPR053175">
    <property type="entry name" value="DHMBA_Reg_Transcription_Factor"/>
</dbReference>
<name>W9XDE1_9EURO</name>
<organism evidence="1 2">
    <name type="scientific">Cladophialophora psammophila CBS 110553</name>
    <dbReference type="NCBI Taxonomy" id="1182543"/>
    <lineage>
        <taxon>Eukaryota</taxon>
        <taxon>Fungi</taxon>
        <taxon>Dikarya</taxon>
        <taxon>Ascomycota</taxon>
        <taxon>Pezizomycotina</taxon>
        <taxon>Eurotiomycetes</taxon>
        <taxon>Chaetothyriomycetidae</taxon>
        <taxon>Chaetothyriales</taxon>
        <taxon>Herpotrichiellaceae</taxon>
        <taxon>Cladophialophora</taxon>
    </lineage>
</organism>
<dbReference type="PANTHER" id="PTHR38791">
    <property type="entry name" value="ZN(II)2CYS6 TRANSCRIPTION FACTOR (EUROFUNG)-RELATED-RELATED"/>
    <property type="match status" value="1"/>
</dbReference>